<dbReference type="EMBL" id="VZAH01000067">
    <property type="protein sequence ID" value="MQP14013.1"/>
    <property type="molecule type" value="Genomic_DNA"/>
</dbReference>
<keyword evidence="1" id="KW-0732">Signal</keyword>
<evidence type="ECO:0000313" key="3">
    <source>
        <dbReference type="Proteomes" id="UP000477980"/>
    </source>
</evidence>
<evidence type="ECO:0000313" key="2">
    <source>
        <dbReference type="EMBL" id="MQP14013.1"/>
    </source>
</evidence>
<organism evidence="2 3">
    <name type="scientific">Segatella copri</name>
    <dbReference type="NCBI Taxonomy" id="165179"/>
    <lineage>
        <taxon>Bacteria</taxon>
        <taxon>Pseudomonadati</taxon>
        <taxon>Bacteroidota</taxon>
        <taxon>Bacteroidia</taxon>
        <taxon>Bacteroidales</taxon>
        <taxon>Prevotellaceae</taxon>
        <taxon>Segatella</taxon>
    </lineage>
</organism>
<comment type="caution">
    <text evidence="2">The sequence shown here is derived from an EMBL/GenBank/DDBJ whole genome shotgun (WGS) entry which is preliminary data.</text>
</comment>
<proteinExistence type="predicted"/>
<reference evidence="2 3" key="1">
    <citation type="submission" date="2019-09" db="EMBL/GenBank/DDBJ databases">
        <title>Distinct polysaccharide growth profiles of human intestinal Prevotella copri isolates.</title>
        <authorList>
            <person name="Fehlner-Peach H."/>
            <person name="Magnabosco C."/>
            <person name="Raghavan V."/>
            <person name="Scher J.U."/>
            <person name="Tett A."/>
            <person name="Cox L.M."/>
            <person name="Gottsegen C."/>
            <person name="Watters A."/>
            <person name="Wiltshire- Gordon J.D."/>
            <person name="Segata N."/>
            <person name="Bonneau R."/>
            <person name="Littman D.R."/>
        </authorList>
    </citation>
    <scope>NUCLEOTIDE SEQUENCE [LARGE SCALE GENOMIC DNA]</scope>
    <source>
        <strain evidence="3">iAA917</strain>
    </source>
</reference>
<dbReference type="Proteomes" id="UP000477980">
    <property type="component" value="Unassembled WGS sequence"/>
</dbReference>
<sequence>MINSGVLERMMKLSLLVISMLAAMALPASSQEDSCKTIHRIALDAVPSTIFHTNEFLRGGNDEARTMNHDMTFTLKYAFMNKEEVRPGSIYQGAYQGVGLARHEFNQWLANPISVYLFQGAPIVNLSRRVSLNYEWNLGMAFGWNAYDELNNPENKVIGSKATAYIDVDLYMKWMLSKYLDLNAGISLTHFSNGNTTYPNMGLNTGGIRLGLAYYINRQPLAVPKVEREKLPDRRGLYTDVVLYGAWKQGIAHDGVSSYLLDGKYAVMGFNVNPMYRLNPWLSLGASLDGVYDRSASRENDPWGEDVNHKFSTQAGLGLSARGEFAMPYFSINFGAGTYLLGNRNDFKGVYEVLALKIHVSRRAMLHIGYSLVDFKTPNNLMLGLGWRFGGK</sequence>
<dbReference type="GO" id="GO:0016787">
    <property type="term" value="F:hydrolase activity"/>
    <property type="evidence" value="ECO:0007669"/>
    <property type="project" value="UniProtKB-KW"/>
</dbReference>
<dbReference type="InterPro" id="IPR018550">
    <property type="entry name" value="Lipid-A_deacylase-rel"/>
</dbReference>
<dbReference type="Pfam" id="PF09411">
    <property type="entry name" value="PagL"/>
    <property type="match status" value="1"/>
</dbReference>
<accession>A0A6G1VMP1</accession>
<name>A0A6G1VMP1_9BACT</name>
<dbReference type="OrthoDB" id="627554at2"/>
<feature type="signal peptide" evidence="1">
    <location>
        <begin position="1"/>
        <end position="30"/>
    </location>
</feature>
<evidence type="ECO:0000256" key="1">
    <source>
        <dbReference type="SAM" id="SignalP"/>
    </source>
</evidence>
<dbReference type="Gene3D" id="2.40.160.20">
    <property type="match status" value="1"/>
</dbReference>
<dbReference type="AlphaFoldDB" id="A0A6G1VMP1"/>
<keyword evidence="2" id="KW-0378">Hydrolase</keyword>
<feature type="chain" id="PRO_5026323673" evidence="1">
    <location>
        <begin position="31"/>
        <end position="392"/>
    </location>
</feature>
<protein>
    <submittedName>
        <fullName evidence="2">Acyloxyacyl hydrolase</fullName>
    </submittedName>
</protein>
<gene>
    <name evidence="2" type="ORF">F7D25_06235</name>
</gene>